<keyword evidence="1" id="KW-1133">Transmembrane helix</keyword>
<keyword evidence="1" id="KW-0472">Membrane</keyword>
<keyword evidence="1" id="KW-0812">Transmembrane</keyword>
<protein>
    <submittedName>
        <fullName evidence="2">Uncharacterized protein</fullName>
    </submittedName>
</protein>
<evidence type="ECO:0000313" key="3">
    <source>
        <dbReference type="Proteomes" id="UP001054945"/>
    </source>
</evidence>
<accession>A0AAV4X798</accession>
<dbReference type="Proteomes" id="UP001054945">
    <property type="component" value="Unassembled WGS sequence"/>
</dbReference>
<name>A0AAV4X798_CAEEX</name>
<keyword evidence="3" id="KW-1185">Reference proteome</keyword>
<dbReference type="EMBL" id="BPLR01017349">
    <property type="protein sequence ID" value="GIY90776.1"/>
    <property type="molecule type" value="Genomic_DNA"/>
</dbReference>
<gene>
    <name evidence="2" type="ORF">CEXT_651711</name>
</gene>
<comment type="caution">
    <text evidence="2">The sequence shown here is derived from an EMBL/GenBank/DDBJ whole genome shotgun (WGS) entry which is preliminary data.</text>
</comment>
<evidence type="ECO:0000256" key="1">
    <source>
        <dbReference type="SAM" id="Phobius"/>
    </source>
</evidence>
<proteinExistence type="predicted"/>
<evidence type="ECO:0000313" key="2">
    <source>
        <dbReference type="EMBL" id="GIY90776.1"/>
    </source>
</evidence>
<sequence>MERTDKEGEVGASLFYTVFAFVFGSFSPFFLPDAVLEQSIDCRSQYSTLHPNYSPILLLALRESDPFAGKIIALIEIETREIPLDRNLSHLKLRLWRANNCTR</sequence>
<dbReference type="AlphaFoldDB" id="A0AAV4X798"/>
<feature type="transmembrane region" description="Helical" evidence="1">
    <location>
        <begin position="12"/>
        <end position="31"/>
    </location>
</feature>
<reference evidence="2 3" key="1">
    <citation type="submission" date="2021-06" db="EMBL/GenBank/DDBJ databases">
        <title>Caerostris extrusa draft genome.</title>
        <authorList>
            <person name="Kono N."/>
            <person name="Arakawa K."/>
        </authorList>
    </citation>
    <scope>NUCLEOTIDE SEQUENCE [LARGE SCALE GENOMIC DNA]</scope>
</reference>
<organism evidence="2 3">
    <name type="scientific">Caerostris extrusa</name>
    <name type="common">Bark spider</name>
    <name type="synonym">Caerostris bankana</name>
    <dbReference type="NCBI Taxonomy" id="172846"/>
    <lineage>
        <taxon>Eukaryota</taxon>
        <taxon>Metazoa</taxon>
        <taxon>Ecdysozoa</taxon>
        <taxon>Arthropoda</taxon>
        <taxon>Chelicerata</taxon>
        <taxon>Arachnida</taxon>
        <taxon>Araneae</taxon>
        <taxon>Araneomorphae</taxon>
        <taxon>Entelegynae</taxon>
        <taxon>Araneoidea</taxon>
        <taxon>Araneidae</taxon>
        <taxon>Caerostris</taxon>
    </lineage>
</organism>